<dbReference type="EMBL" id="JARKHS020016563">
    <property type="protein sequence ID" value="KAK8773629.1"/>
    <property type="molecule type" value="Genomic_DNA"/>
</dbReference>
<protein>
    <submittedName>
        <fullName evidence="1">Uncharacterized protein</fullName>
    </submittedName>
</protein>
<accession>A0AAQ4EFR0</accession>
<evidence type="ECO:0000313" key="2">
    <source>
        <dbReference type="Proteomes" id="UP001321473"/>
    </source>
</evidence>
<keyword evidence="2" id="KW-1185">Reference proteome</keyword>
<name>A0AAQ4EFR0_AMBAM</name>
<comment type="caution">
    <text evidence="1">The sequence shown here is derived from an EMBL/GenBank/DDBJ whole genome shotgun (WGS) entry which is preliminary data.</text>
</comment>
<proteinExistence type="predicted"/>
<sequence>MARKSHPAEDPALTEQTVRRSARITTLDYGPMDQRRRARFGSCPVLASTTLRRPPKGAHPREIASDIKDLVFLLQEHVVLVFKILQLHYDDPHKVRFEDRRRRHLNRRLTATMKRLSGVHVLTHEHRFLDASGEPMLSLFAADRYHVARRQGIDPSAPLFLCSGKSRVKVSTIILPLQSAL</sequence>
<gene>
    <name evidence="1" type="ORF">V5799_011838</name>
</gene>
<evidence type="ECO:0000313" key="1">
    <source>
        <dbReference type="EMBL" id="KAK8773629.1"/>
    </source>
</evidence>
<dbReference type="AlphaFoldDB" id="A0AAQ4EFR0"/>
<reference evidence="1 2" key="1">
    <citation type="journal article" date="2023" name="Arcadia Sci">
        <title>De novo assembly of a long-read Amblyomma americanum tick genome.</title>
        <authorList>
            <person name="Chou S."/>
            <person name="Poskanzer K.E."/>
            <person name="Rollins M."/>
            <person name="Thuy-Boun P.S."/>
        </authorList>
    </citation>
    <scope>NUCLEOTIDE SEQUENCE [LARGE SCALE GENOMIC DNA]</scope>
    <source>
        <strain evidence="1">F_SG_1</strain>
        <tissue evidence="1">Salivary glands</tissue>
    </source>
</reference>
<dbReference type="Proteomes" id="UP001321473">
    <property type="component" value="Unassembled WGS sequence"/>
</dbReference>
<organism evidence="1 2">
    <name type="scientific">Amblyomma americanum</name>
    <name type="common">Lone star tick</name>
    <dbReference type="NCBI Taxonomy" id="6943"/>
    <lineage>
        <taxon>Eukaryota</taxon>
        <taxon>Metazoa</taxon>
        <taxon>Ecdysozoa</taxon>
        <taxon>Arthropoda</taxon>
        <taxon>Chelicerata</taxon>
        <taxon>Arachnida</taxon>
        <taxon>Acari</taxon>
        <taxon>Parasitiformes</taxon>
        <taxon>Ixodida</taxon>
        <taxon>Ixodoidea</taxon>
        <taxon>Ixodidae</taxon>
        <taxon>Amblyomminae</taxon>
        <taxon>Amblyomma</taxon>
    </lineage>
</organism>